<protein>
    <submittedName>
        <fullName evidence="1">Uncharacterized protein</fullName>
    </submittedName>
</protein>
<comment type="caution">
    <text evidence="1">The sequence shown here is derived from an EMBL/GenBank/DDBJ whole genome shotgun (WGS) entry which is preliminary data.</text>
</comment>
<organism evidence="1 2">
    <name type="scientific">Chryseobacterium viscerum</name>
    <dbReference type="NCBI Taxonomy" id="1037377"/>
    <lineage>
        <taxon>Bacteria</taxon>
        <taxon>Pseudomonadati</taxon>
        <taxon>Bacteroidota</taxon>
        <taxon>Flavobacteriia</taxon>
        <taxon>Flavobacteriales</taxon>
        <taxon>Weeksellaceae</taxon>
        <taxon>Chryseobacterium group</taxon>
        <taxon>Chryseobacterium</taxon>
    </lineage>
</organism>
<dbReference type="EMBL" id="PPEG02000001">
    <property type="protein sequence ID" value="PWN65294.1"/>
    <property type="molecule type" value="Genomic_DNA"/>
</dbReference>
<name>A0A316WV38_9FLAO</name>
<dbReference type="RefSeq" id="WP_103232456.1">
    <property type="nucleotide sequence ID" value="NZ_PPEG02000001.1"/>
</dbReference>
<proteinExistence type="predicted"/>
<evidence type="ECO:0000313" key="1">
    <source>
        <dbReference type="EMBL" id="PWN65294.1"/>
    </source>
</evidence>
<reference evidence="1 2" key="1">
    <citation type="submission" date="2018-04" db="EMBL/GenBank/DDBJ databases">
        <title>Chryseobacterium oncorhynchi 701B-08T from rainbow trout, and Chryseobacterium viscerum 687B-08T from diseased fish.</title>
        <authorList>
            <person name="Jeong J.-J."/>
            <person name="Lee Y.J."/>
            <person name="Pathiraja D."/>
            <person name="Park B."/>
            <person name="Choi I.-G."/>
            <person name="Kim K.D."/>
        </authorList>
    </citation>
    <scope>NUCLEOTIDE SEQUENCE [LARGE SCALE GENOMIC DNA]</scope>
    <source>
        <strain evidence="1 2">687B-08</strain>
    </source>
</reference>
<accession>A0A316WV38</accession>
<gene>
    <name evidence="1" type="ORF">C1634_000680</name>
</gene>
<dbReference type="AlphaFoldDB" id="A0A316WV38"/>
<sequence>MNLLQAKEKIRLYRRLNEQDLSFRHRDFDNYNEFFTDEKLDSFQETLLEYEQKKVSQALNPENQFFALYGGQYIDKYLAAKVDGGYRLHFEFNHILFYELFNFFKEGVEKLIAVLKERFWIYHVESKNAYYIPYNAYQDFFSQLGDEDIKEAIRFLVRTVTYTVVSDEDQFETKIDIGLINRYLSNLDRYISN</sequence>
<dbReference type="Proteomes" id="UP000236413">
    <property type="component" value="Unassembled WGS sequence"/>
</dbReference>
<evidence type="ECO:0000313" key="2">
    <source>
        <dbReference type="Proteomes" id="UP000236413"/>
    </source>
</evidence>